<dbReference type="AlphaFoldDB" id="A0A383EJP7"/>
<evidence type="ECO:0000313" key="1">
    <source>
        <dbReference type="EMBL" id="SVE57132.1"/>
    </source>
</evidence>
<feature type="non-terminal residue" evidence="1">
    <location>
        <position position="24"/>
    </location>
</feature>
<organism evidence="1">
    <name type="scientific">marine metagenome</name>
    <dbReference type="NCBI Taxonomy" id="408172"/>
    <lineage>
        <taxon>unclassified sequences</taxon>
        <taxon>metagenomes</taxon>
        <taxon>ecological metagenomes</taxon>
    </lineage>
</organism>
<protein>
    <submittedName>
        <fullName evidence="1">Uncharacterized protein</fullName>
    </submittedName>
</protein>
<accession>A0A383EJP7</accession>
<reference evidence="1" key="1">
    <citation type="submission" date="2018-05" db="EMBL/GenBank/DDBJ databases">
        <authorList>
            <person name="Lanie J.A."/>
            <person name="Ng W.-L."/>
            <person name="Kazmierczak K.M."/>
            <person name="Andrzejewski T.M."/>
            <person name="Davidsen T.M."/>
            <person name="Wayne K.J."/>
            <person name="Tettelin H."/>
            <person name="Glass J.I."/>
            <person name="Rusch D."/>
            <person name="Podicherti R."/>
            <person name="Tsui H.-C.T."/>
            <person name="Winkler M.E."/>
        </authorList>
    </citation>
    <scope>NUCLEOTIDE SEQUENCE</scope>
</reference>
<name>A0A383EJP7_9ZZZZ</name>
<sequence>MENENNSKLDALAKCVLKQEKDIK</sequence>
<dbReference type="EMBL" id="UINC01226585">
    <property type="protein sequence ID" value="SVE57132.1"/>
    <property type="molecule type" value="Genomic_DNA"/>
</dbReference>
<gene>
    <name evidence="1" type="ORF">METZ01_LOCUS509986</name>
</gene>
<proteinExistence type="predicted"/>